<keyword evidence="2" id="KW-0288">FMN</keyword>
<dbReference type="InterPro" id="IPR017900">
    <property type="entry name" value="4Fe4S_Fe_S_CS"/>
</dbReference>
<comment type="caution">
    <text evidence="6">The sequence shown here is derived from an EMBL/GenBank/DDBJ whole genome shotgun (WGS) entry which is preliminary data.</text>
</comment>
<dbReference type="PROSITE" id="PS50902">
    <property type="entry name" value="FLAVODOXIN_LIKE"/>
    <property type="match status" value="1"/>
</dbReference>
<evidence type="ECO:0000313" key="6">
    <source>
        <dbReference type="EMBL" id="MTU42611.1"/>
    </source>
</evidence>
<dbReference type="PROSITE" id="PS00198">
    <property type="entry name" value="4FE4S_FER_1"/>
    <property type="match status" value="1"/>
</dbReference>
<gene>
    <name evidence="6" type="ORF">GMD42_03030</name>
</gene>
<protein>
    <submittedName>
        <fullName evidence="6">4Fe-4S ferredoxin</fullName>
    </submittedName>
</protein>
<dbReference type="PANTHER" id="PTHR43122:SF1">
    <property type="entry name" value="IRON-SULFUR-BINDING PROTEIN"/>
    <property type="match status" value="1"/>
</dbReference>
<name>A0A6I3RYE6_9BURK</name>
<dbReference type="Pfam" id="PF12724">
    <property type="entry name" value="Flavodoxin_5"/>
    <property type="match status" value="1"/>
</dbReference>
<keyword evidence="1" id="KW-0285">Flavoprotein</keyword>
<evidence type="ECO:0000313" key="7">
    <source>
        <dbReference type="Proteomes" id="UP000462362"/>
    </source>
</evidence>
<keyword evidence="5" id="KW-0411">Iron-sulfur</keyword>
<dbReference type="AlphaFoldDB" id="A0A6I3RYE6"/>
<organism evidence="6 7">
    <name type="scientific">Parasutterella excrementihominis</name>
    <dbReference type="NCBI Taxonomy" id="487175"/>
    <lineage>
        <taxon>Bacteria</taxon>
        <taxon>Pseudomonadati</taxon>
        <taxon>Pseudomonadota</taxon>
        <taxon>Betaproteobacteria</taxon>
        <taxon>Burkholderiales</taxon>
        <taxon>Sutterellaceae</taxon>
        <taxon>Parasutterella</taxon>
    </lineage>
</organism>
<dbReference type="InterPro" id="IPR017896">
    <property type="entry name" value="4Fe4S_Fe-S-bd"/>
</dbReference>
<accession>A0A6I3RYE6</accession>
<evidence type="ECO:0000256" key="1">
    <source>
        <dbReference type="ARBA" id="ARBA00022630"/>
    </source>
</evidence>
<dbReference type="InterPro" id="IPR026816">
    <property type="entry name" value="Flavodoxin_dom"/>
</dbReference>
<dbReference type="SUPFAM" id="SSF52218">
    <property type="entry name" value="Flavoproteins"/>
    <property type="match status" value="1"/>
</dbReference>
<evidence type="ECO:0000256" key="4">
    <source>
        <dbReference type="ARBA" id="ARBA00023004"/>
    </source>
</evidence>
<dbReference type="GO" id="GO:0010181">
    <property type="term" value="F:FMN binding"/>
    <property type="evidence" value="ECO:0007669"/>
    <property type="project" value="InterPro"/>
</dbReference>
<dbReference type="EMBL" id="WNCL01000006">
    <property type="protein sequence ID" value="MTU42611.1"/>
    <property type="molecule type" value="Genomic_DNA"/>
</dbReference>
<dbReference type="Pfam" id="PF00037">
    <property type="entry name" value="Fer4"/>
    <property type="match status" value="1"/>
</dbReference>
<dbReference type="GO" id="GO:0046872">
    <property type="term" value="F:metal ion binding"/>
    <property type="evidence" value="ECO:0007669"/>
    <property type="project" value="UniProtKB-KW"/>
</dbReference>
<evidence type="ECO:0000256" key="3">
    <source>
        <dbReference type="ARBA" id="ARBA00022723"/>
    </source>
</evidence>
<dbReference type="Gene3D" id="3.40.50.360">
    <property type="match status" value="1"/>
</dbReference>
<reference evidence="6 7" key="1">
    <citation type="journal article" date="2019" name="Nat. Med.">
        <title>A library of human gut bacterial isolates paired with longitudinal multiomics data enables mechanistic microbiome research.</title>
        <authorList>
            <person name="Poyet M."/>
            <person name="Groussin M."/>
            <person name="Gibbons S.M."/>
            <person name="Avila-Pacheco J."/>
            <person name="Jiang X."/>
            <person name="Kearney S.M."/>
            <person name="Perrotta A.R."/>
            <person name="Berdy B."/>
            <person name="Zhao S."/>
            <person name="Lieberman T.D."/>
            <person name="Swanson P.K."/>
            <person name="Smith M."/>
            <person name="Roesemann S."/>
            <person name="Alexander J.E."/>
            <person name="Rich S.A."/>
            <person name="Livny J."/>
            <person name="Vlamakis H."/>
            <person name="Clish C."/>
            <person name="Bullock K."/>
            <person name="Deik A."/>
            <person name="Scott J."/>
            <person name="Pierce K.A."/>
            <person name="Xavier R.J."/>
            <person name="Alm E.J."/>
        </authorList>
    </citation>
    <scope>NUCLEOTIDE SEQUENCE [LARGE SCALE GENOMIC DNA]</scope>
    <source>
        <strain evidence="6 7">BIOML-A2</strain>
    </source>
</reference>
<sequence length="268" mass="29337">MAPTAYVQELSKLTSTSDLMSSIALVYFSPTGNTKKAVSSIGELPCVTVKTFDITGNVEVPETDLSGFDFVVFGAPVYAGRIPACSVDRFKRMKGSGTPCALVLTYGNRAYEDAPRELGDIAEANGFRIKGVATMASQHTYGQIQLGRPNKDDIAELQEFYFHMLAKAEEPETVIPPGNYPYKVVETKAKFKPTTNGNCLACGMCIRDCPVGAIEEDIKTVNDNCIGCMRCVKNCPMKAKSVVADAFSDFEKLLSERLKNRKENEFFV</sequence>
<dbReference type="Pfam" id="PF12800">
    <property type="entry name" value="Fer4_4"/>
    <property type="match status" value="1"/>
</dbReference>
<dbReference type="Proteomes" id="UP000462362">
    <property type="component" value="Unassembled WGS sequence"/>
</dbReference>
<dbReference type="GO" id="GO:0051536">
    <property type="term" value="F:iron-sulfur cluster binding"/>
    <property type="evidence" value="ECO:0007669"/>
    <property type="project" value="UniProtKB-KW"/>
</dbReference>
<keyword evidence="4" id="KW-0408">Iron</keyword>
<dbReference type="Gene3D" id="3.30.70.20">
    <property type="match status" value="1"/>
</dbReference>
<evidence type="ECO:0000256" key="2">
    <source>
        <dbReference type="ARBA" id="ARBA00022643"/>
    </source>
</evidence>
<proteinExistence type="predicted"/>
<dbReference type="PANTHER" id="PTHR43122">
    <property type="entry name" value="FERREDOXIN SUBUNIT OF PYRUVATE:FLAVODOXIN OXIDOREDUCTASE-RELATED"/>
    <property type="match status" value="1"/>
</dbReference>
<keyword evidence="3" id="KW-0479">Metal-binding</keyword>
<dbReference type="InterPro" id="IPR029039">
    <property type="entry name" value="Flavoprotein-like_sf"/>
</dbReference>
<dbReference type="PROSITE" id="PS51379">
    <property type="entry name" value="4FE4S_FER_2"/>
    <property type="match status" value="2"/>
</dbReference>
<dbReference type="SUPFAM" id="SSF54862">
    <property type="entry name" value="4Fe-4S ferredoxins"/>
    <property type="match status" value="1"/>
</dbReference>
<evidence type="ECO:0000256" key="5">
    <source>
        <dbReference type="ARBA" id="ARBA00023014"/>
    </source>
</evidence>
<dbReference type="InterPro" id="IPR008254">
    <property type="entry name" value="Flavodoxin/NO_synth"/>
</dbReference>